<dbReference type="Proteomes" id="UP001055879">
    <property type="component" value="Linkage Group LG15"/>
</dbReference>
<evidence type="ECO:0000313" key="2">
    <source>
        <dbReference type="Proteomes" id="UP001055879"/>
    </source>
</evidence>
<dbReference type="EMBL" id="CM042061">
    <property type="protein sequence ID" value="KAI3673851.1"/>
    <property type="molecule type" value="Genomic_DNA"/>
</dbReference>
<organism evidence="1 2">
    <name type="scientific">Arctium lappa</name>
    <name type="common">Greater burdock</name>
    <name type="synonym">Lappa major</name>
    <dbReference type="NCBI Taxonomy" id="4217"/>
    <lineage>
        <taxon>Eukaryota</taxon>
        <taxon>Viridiplantae</taxon>
        <taxon>Streptophyta</taxon>
        <taxon>Embryophyta</taxon>
        <taxon>Tracheophyta</taxon>
        <taxon>Spermatophyta</taxon>
        <taxon>Magnoliopsida</taxon>
        <taxon>eudicotyledons</taxon>
        <taxon>Gunneridae</taxon>
        <taxon>Pentapetalae</taxon>
        <taxon>asterids</taxon>
        <taxon>campanulids</taxon>
        <taxon>Asterales</taxon>
        <taxon>Asteraceae</taxon>
        <taxon>Carduoideae</taxon>
        <taxon>Cardueae</taxon>
        <taxon>Arctiinae</taxon>
        <taxon>Arctium</taxon>
    </lineage>
</organism>
<accession>A0ACB8XTV0</accession>
<name>A0ACB8XTV0_ARCLA</name>
<reference evidence="1 2" key="2">
    <citation type="journal article" date="2022" name="Mol. Ecol. Resour.">
        <title>The genomes of chicory, endive, great burdock and yacon provide insights into Asteraceae paleo-polyploidization history and plant inulin production.</title>
        <authorList>
            <person name="Fan W."/>
            <person name="Wang S."/>
            <person name="Wang H."/>
            <person name="Wang A."/>
            <person name="Jiang F."/>
            <person name="Liu H."/>
            <person name="Zhao H."/>
            <person name="Xu D."/>
            <person name="Zhang Y."/>
        </authorList>
    </citation>
    <scope>NUCLEOTIDE SEQUENCE [LARGE SCALE GENOMIC DNA]</scope>
    <source>
        <strain evidence="2">cv. Niubang</strain>
    </source>
</reference>
<proteinExistence type="predicted"/>
<comment type="caution">
    <text evidence="1">The sequence shown here is derived from an EMBL/GenBank/DDBJ whole genome shotgun (WGS) entry which is preliminary data.</text>
</comment>
<reference evidence="2" key="1">
    <citation type="journal article" date="2022" name="Mol. Ecol. Resour.">
        <title>The genomes of chicory, endive, great burdock and yacon provide insights into Asteraceae palaeo-polyploidization history and plant inulin production.</title>
        <authorList>
            <person name="Fan W."/>
            <person name="Wang S."/>
            <person name="Wang H."/>
            <person name="Wang A."/>
            <person name="Jiang F."/>
            <person name="Liu H."/>
            <person name="Zhao H."/>
            <person name="Xu D."/>
            <person name="Zhang Y."/>
        </authorList>
    </citation>
    <scope>NUCLEOTIDE SEQUENCE [LARGE SCALE GENOMIC DNA]</scope>
    <source>
        <strain evidence="2">cv. Niubang</strain>
    </source>
</reference>
<keyword evidence="2" id="KW-1185">Reference proteome</keyword>
<evidence type="ECO:0000313" key="1">
    <source>
        <dbReference type="EMBL" id="KAI3673851.1"/>
    </source>
</evidence>
<sequence>MVDDDGGSSDGGGEGYYSGGGGNGRRWLAVAAGGRRWWAHNRGEGLSRGTYGAIVIAIVTSVTIAGHYRWDCTASG</sequence>
<protein>
    <submittedName>
        <fullName evidence="1">Uncharacterized protein</fullName>
    </submittedName>
</protein>
<gene>
    <name evidence="1" type="ORF">L6452_39981</name>
</gene>